<reference evidence="3" key="3">
    <citation type="journal article" date="2011" name="PLoS ONE">
        <title>Genome sequence of a mesophilic hydrogenotrophic methanogen Methanocella paludicola, the first cultivated representative of the order Methanocellales.</title>
        <authorList>
            <person name="Sakai S."/>
            <person name="Takaki Y."/>
            <person name="Shimamura S."/>
            <person name="Sekine M."/>
            <person name="Tajima T."/>
            <person name="Kosugi H."/>
            <person name="Ichikawa N."/>
            <person name="Tasumi E."/>
            <person name="Hiraki A.T."/>
            <person name="Shimizu A."/>
            <person name="Kato Y."/>
            <person name="Nishiko R."/>
            <person name="Mori K."/>
            <person name="Fujita N."/>
            <person name="Imachi H."/>
            <person name="Takai K."/>
        </authorList>
    </citation>
    <scope>NUCLEOTIDE SEQUENCE [LARGE SCALE GENOMIC DNA]</scope>
    <source>
        <strain evidence="3">DSM 17711 / JCM 13418 / NBRC 101707 / SANAE</strain>
    </source>
</reference>
<dbReference type="EMBL" id="AP011532">
    <property type="protein sequence ID" value="BAI60926.1"/>
    <property type="molecule type" value="Genomic_DNA"/>
</dbReference>
<dbReference type="KEGG" id="mpd:MCP_0854"/>
<dbReference type="AlphaFoldDB" id="D1YWV4"/>
<proteinExistence type="predicted"/>
<reference evidence="2 3" key="1">
    <citation type="journal article" date="2007" name="Appl. Environ. Microbiol.">
        <title>Isolation of key methanogens for global methane emission from rice paddy fields: a novel isolate affiliated with the clone cluster rice cluster I.</title>
        <authorList>
            <person name="Sakai S."/>
            <person name="Imachi H."/>
            <person name="Sekiguchi Y."/>
            <person name="Ohashi A."/>
            <person name="Harada H."/>
            <person name="Kamagata Y."/>
        </authorList>
    </citation>
    <scope>NUCLEOTIDE SEQUENCE [LARGE SCALE GENOMIC DNA]</scope>
    <source>
        <strain evidence="3">DSM 17711 / JCM 13418 / NBRC 101707 / SANAE</strain>
    </source>
</reference>
<dbReference type="Gene3D" id="2.160.10.10">
    <property type="entry name" value="Hexapeptide repeat proteins"/>
    <property type="match status" value="1"/>
</dbReference>
<accession>D1YWV4</accession>
<dbReference type="GO" id="GO:0016740">
    <property type="term" value="F:transferase activity"/>
    <property type="evidence" value="ECO:0007669"/>
    <property type="project" value="UniProtKB-KW"/>
</dbReference>
<dbReference type="Pfam" id="PF00132">
    <property type="entry name" value="Hexapep"/>
    <property type="match status" value="2"/>
</dbReference>
<evidence type="ECO:0000313" key="3">
    <source>
        <dbReference type="Proteomes" id="UP000001882"/>
    </source>
</evidence>
<dbReference type="GeneID" id="8680888"/>
<dbReference type="InParanoid" id="D1YWV4"/>
<dbReference type="STRING" id="304371.MCP_0854"/>
<dbReference type="PANTHER" id="PTHR43300">
    <property type="entry name" value="ACETYLTRANSFERASE"/>
    <property type="match status" value="1"/>
</dbReference>
<dbReference type="PROSITE" id="PS00101">
    <property type="entry name" value="HEXAPEP_TRANSFERASES"/>
    <property type="match status" value="1"/>
</dbReference>
<dbReference type="OrthoDB" id="30669at2157"/>
<organism evidence="2 3">
    <name type="scientific">Methanocella paludicola (strain DSM 17711 / JCM 13418 / NBRC 101707 / SANAE)</name>
    <dbReference type="NCBI Taxonomy" id="304371"/>
    <lineage>
        <taxon>Archaea</taxon>
        <taxon>Methanobacteriati</taxon>
        <taxon>Methanobacteriota</taxon>
        <taxon>Stenosarchaea group</taxon>
        <taxon>Methanomicrobia</taxon>
        <taxon>Methanocellales</taxon>
        <taxon>Methanocellaceae</taxon>
        <taxon>Methanocella</taxon>
    </lineage>
</organism>
<dbReference type="InterPro" id="IPR001451">
    <property type="entry name" value="Hexapep"/>
</dbReference>
<dbReference type="eggNOG" id="arCOG01848">
    <property type="taxonomic scope" value="Archaea"/>
</dbReference>
<keyword evidence="3" id="KW-1185">Reference proteome</keyword>
<dbReference type="InterPro" id="IPR050179">
    <property type="entry name" value="Trans_hexapeptide_repeat"/>
</dbReference>
<gene>
    <name evidence="2" type="ordered locus">MCP_0854</name>
</gene>
<evidence type="ECO:0000313" key="2">
    <source>
        <dbReference type="EMBL" id="BAI60926.1"/>
    </source>
</evidence>
<dbReference type="SUPFAM" id="SSF51161">
    <property type="entry name" value="Trimeric LpxA-like enzymes"/>
    <property type="match status" value="1"/>
</dbReference>
<name>D1YWV4_METPS</name>
<protein>
    <recommendedName>
        <fullName evidence="4">Acetyltransferase</fullName>
    </recommendedName>
</protein>
<dbReference type="PATRIC" id="fig|304371.9.peg.879"/>
<dbReference type="InterPro" id="IPR018357">
    <property type="entry name" value="Hexapep_transf_CS"/>
</dbReference>
<sequence>MNSRTLFVRSTGNRIHGSCRIYGTSVVGKNCTIMENVILGYPSNKVLNDVQSSGQTLERYPFVGACIGDNAVIRSNSTFYCDVDAGHGLRTGHNVMVRENTKLGDNVLLGTNTVVDGHTSIGSNVSIQSNVYIPTNTVIEDNVFLGPCSVLANDKYPIRVEYGLKGPRLRKGASVGANATILPDVEIGEGAMVAAGALVTKNVPAWKLAIGTPAKVVELPEKLRNLNRI</sequence>
<dbReference type="Proteomes" id="UP000001882">
    <property type="component" value="Chromosome"/>
</dbReference>
<evidence type="ECO:0000256" key="1">
    <source>
        <dbReference type="ARBA" id="ARBA00022679"/>
    </source>
</evidence>
<dbReference type="InterPro" id="IPR011004">
    <property type="entry name" value="Trimer_LpxA-like_sf"/>
</dbReference>
<dbReference type="PANTHER" id="PTHR43300:SF4">
    <property type="entry name" value="ACYL-[ACYL-CARRIER-PROTEIN]--UDP-N-ACETYLGLUCOSAMINE O-ACYLTRANSFERASE"/>
    <property type="match status" value="1"/>
</dbReference>
<dbReference type="CDD" id="cd03358">
    <property type="entry name" value="LbH_WxcM_N_like"/>
    <property type="match status" value="1"/>
</dbReference>
<reference evidence="2 3" key="2">
    <citation type="journal article" date="2008" name="Int. J. Syst. Evol. Microbiol.">
        <title>Methanocella paludicola gen. nov., sp. nov., a methane-producing archaeon, the first isolate of the lineage 'Rice Cluster I', and proposal of the new archaeal order Methanocellales ord. nov.</title>
        <authorList>
            <person name="Sakai S."/>
            <person name="Imachi H."/>
            <person name="Hanada S."/>
            <person name="Ohashi A."/>
            <person name="Harada H."/>
            <person name="Kamagata Y."/>
        </authorList>
    </citation>
    <scope>NUCLEOTIDE SEQUENCE [LARGE SCALE GENOMIC DNA]</scope>
    <source>
        <strain evidence="3">DSM 17711 / JCM 13418 / NBRC 101707 / SANAE</strain>
    </source>
</reference>
<dbReference type="RefSeq" id="WP_012899605.1">
    <property type="nucleotide sequence ID" value="NC_013665.1"/>
</dbReference>
<evidence type="ECO:0008006" key="4">
    <source>
        <dbReference type="Google" id="ProtNLM"/>
    </source>
</evidence>
<keyword evidence="1" id="KW-0808">Transferase</keyword>